<dbReference type="KEGG" id="pbs:Plabr_0248"/>
<reference evidence="2" key="1">
    <citation type="submission" date="2011-02" db="EMBL/GenBank/DDBJ databases">
        <title>The complete genome of Planctomyces brasiliensis DSM 5305.</title>
        <authorList>
            <person name="Lucas S."/>
            <person name="Copeland A."/>
            <person name="Lapidus A."/>
            <person name="Bruce D."/>
            <person name="Goodwin L."/>
            <person name="Pitluck S."/>
            <person name="Kyrpides N."/>
            <person name="Mavromatis K."/>
            <person name="Pagani I."/>
            <person name="Ivanova N."/>
            <person name="Ovchinnikova G."/>
            <person name="Lu M."/>
            <person name="Detter J.C."/>
            <person name="Han C."/>
            <person name="Land M."/>
            <person name="Hauser L."/>
            <person name="Markowitz V."/>
            <person name="Cheng J.-F."/>
            <person name="Hugenholtz P."/>
            <person name="Woyke T."/>
            <person name="Wu D."/>
            <person name="Tindall B."/>
            <person name="Pomrenke H.G."/>
            <person name="Brambilla E."/>
            <person name="Klenk H.-P."/>
            <person name="Eisen J.A."/>
        </authorList>
    </citation>
    <scope>NUCLEOTIDE SEQUENCE [LARGE SCALE GENOMIC DNA]</scope>
    <source>
        <strain evidence="2">ATCC 49424 / DSM 5305 / JCM 21570 / NBRC 103401 / IFAM 1448</strain>
    </source>
</reference>
<keyword evidence="2" id="KW-1185">Reference proteome</keyword>
<dbReference type="eggNOG" id="ENOG503498J">
    <property type="taxonomic scope" value="Bacteria"/>
</dbReference>
<evidence type="ECO:0000313" key="2">
    <source>
        <dbReference type="Proteomes" id="UP000006860"/>
    </source>
</evidence>
<sequence length="237" mass="25833">MSRYVKVTATLGTPLALSPEGAGPSLDALIEYRSAQLSGPISETGRHKQATARGVPVPPGSVWTPLESTDVGGIPIPHCSAAIFCGTEDVERIAKQFPLDKVGQIARKDHSKINTTGGEFKSWFLPLRTTCVDQVVWYASLRGGPQSKPSRLKRLLKPVTEIGKKANHGFGRVLEWTVEPIDCDYSWFADSPAGRVLMRPLPLEAIPDDCVGWRSSFGAAAPPYWNKDFYQEIGVPC</sequence>
<dbReference type="STRING" id="756272.Plabr_0248"/>
<accession>F0SPH3</accession>
<dbReference type="OrthoDB" id="5142235at2"/>
<protein>
    <submittedName>
        <fullName evidence="1">Uncharacterized protein</fullName>
    </submittedName>
</protein>
<name>F0SPH3_RUBBR</name>
<gene>
    <name evidence="1" type="ordered locus">Plabr_0248</name>
</gene>
<dbReference type="HOGENOM" id="CLU_1229254_0_0_0"/>
<dbReference type="EMBL" id="CP002546">
    <property type="protein sequence ID" value="ADY57877.1"/>
    <property type="molecule type" value="Genomic_DNA"/>
</dbReference>
<evidence type="ECO:0000313" key="1">
    <source>
        <dbReference type="EMBL" id="ADY57877.1"/>
    </source>
</evidence>
<dbReference type="AlphaFoldDB" id="F0SPH3"/>
<dbReference type="RefSeq" id="WP_013626621.1">
    <property type="nucleotide sequence ID" value="NC_015174.1"/>
</dbReference>
<organism evidence="1 2">
    <name type="scientific">Rubinisphaera brasiliensis (strain ATCC 49424 / DSM 5305 / JCM 21570 / IAM 15109 / NBRC 103401 / IFAM 1448)</name>
    <name type="common">Planctomyces brasiliensis</name>
    <dbReference type="NCBI Taxonomy" id="756272"/>
    <lineage>
        <taxon>Bacteria</taxon>
        <taxon>Pseudomonadati</taxon>
        <taxon>Planctomycetota</taxon>
        <taxon>Planctomycetia</taxon>
        <taxon>Planctomycetales</taxon>
        <taxon>Planctomycetaceae</taxon>
        <taxon>Rubinisphaera</taxon>
    </lineage>
</organism>
<dbReference type="Proteomes" id="UP000006860">
    <property type="component" value="Chromosome"/>
</dbReference>
<proteinExistence type="predicted"/>